<dbReference type="RefSeq" id="WP_346013789.1">
    <property type="nucleotide sequence ID" value="NZ_JAQYXP010000006.1"/>
</dbReference>
<organism evidence="1 2">
    <name type="scientific">Methylobacterium ajmalii</name>
    <dbReference type="NCBI Taxonomy" id="2738439"/>
    <lineage>
        <taxon>Bacteria</taxon>
        <taxon>Pseudomonadati</taxon>
        <taxon>Pseudomonadota</taxon>
        <taxon>Alphaproteobacteria</taxon>
        <taxon>Hyphomicrobiales</taxon>
        <taxon>Methylobacteriaceae</taxon>
        <taxon>Methylobacterium</taxon>
    </lineage>
</organism>
<sequence>MKAKKVLTCGDNTATVQPDPTGDGYLVRFQIGKADWVLREVIHAKAMLYAEEVLRRNTFVVG</sequence>
<accession>A0ABV0A4D8</accession>
<dbReference type="Proteomes" id="UP001407347">
    <property type="component" value="Unassembled WGS sequence"/>
</dbReference>
<protein>
    <submittedName>
        <fullName evidence="1">Uncharacterized protein</fullName>
    </submittedName>
</protein>
<reference evidence="1 2" key="1">
    <citation type="journal article" date="2023" name="PLoS ONE">
        <title>Complete genome assembly of Hawai'i environmental nontuberculous mycobacteria reveals unexpected co-isolation with methylobacteria.</title>
        <authorList>
            <person name="Hendrix J."/>
            <person name="Epperson L.E."/>
            <person name="Tong E.I."/>
            <person name="Chan Y.L."/>
            <person name="Hasan N.A."/>
            <person name="Dawrs S.N."/>
            <person name="Norton G.J."/>
            <person name="Virdi R."/>
            <person name="Crooks J.L."/>
            <person name="Chan E.D."/>
            <person name="Honda J.R."/>
            <person name="Strong M."/>
        </authorList>
    </citation>
    <scope>NUCLEOTIDE SEQUENCE [LARGE SCALE GENOMIC DNA]</scope>
    <source>
        <strain evidence="1 2">NJH_HI04-1</strain>
    </source>
</reference>
<proteinExistence type="predicted"/>
<dbReference type="EMBL" id="JAQYXP010000006">
    <property type="protein sequence ID" value="MEN3238663.1"/>
    <property type="molecule type" value="Genomic_DNA"/>
</dbReference>
<keyword evidence="2" id="KW-1185">Reference proteome</keyword>
<gene>
    <name evidence="1" type="ORF">PUR29_35055</name>
</gene>
<name>A0ABV0A4D8_9HYPH</name>
<evidence type="ECO:0000313" key="2">
    <source>
        <dbReference type="Proteomes" id="UP001407347"/>
    </source>
</evidence>
<evidence type="ECO:0000313" key="1">
    <source>
        <dbReference type="EMBL" id="MEN3238663.1"/>
    </source>
</evidence>
<comment type="caution">
    <text evidence="1">The sequence shown here is derived from an EMBL/GenBank/DDBJ whole genome shotgun (WGS) entry which is preliminary data.</text>
</comment>